<dbReference type="PROSITE" id="PS50222">
    <property type="entry name" value="EF_HAND_2"/>
    <property type="match status" value="1"/>
</dbReference>
<evidence type="ECO:0000256" key="2">
    <source>
        <dbReference type="SAM" id="Coils"/>
    </source>
</evidence>
<dbReference type="SMART" id="SM00054">
    <property type="entry name" value="EFh"/>
    <property type="match status" value="3"/>
</dbReference>
<dbReference type="Proteomes" id="UP000521872">
    <property type="component" value="Unassembled WGS sequence"/>
</dbReference>
<feature type="region of interest" description="Disordered" evidence="3">
    <location>
        <begin position="1"/>
        <end position="25"/>
    </location>
</feature>
<evidence type="ECO:0000313" key="7">
    <source>
        <dbReference type="Proteomes" id="UP000521872"/>
    </source>
</evidence>
<dbReference type="GO" id="GO:0005737">
    <property type="term" value="C:cytoplasm"/>
    <property type="evidence" value="ECO:0007669"/>
    <property type="project" value="TreeGrafter"/>
</dbReference>
<dbReference type="SUPFAM" id="SSF47473">
    <property type="entry name" value="EF-hand"/>
    <property type="match status" value="3"/>
</dbReference>
<proteinExistence type="predicted"/>
<keyword evidence="2" id="KW-0175">Coiled coil</keyword>
<dbReference type="InterPro" id="IPR002048">
    <property type="entry name" value="EF_hand_dom"/>
</dbReference>
<evidence type="ECO:0000313" key="6">
    <source>
        <dbReference type="EMBL" id="KAF4618808.1"/>
    </source>
</evidence>
<feature type="domain" description="EF-hand" evidence="5">
    <location>
        <begin position="58"/>
        <end position="93"/>
    </location>
</feature>
<sequence>MTTTQTVLAPASSTTKTPSSSSTEESQLARQILLVANGQSAGALSSDAAIDIFKRSGLSYGDLRDIWAIADRNGSGDLSFDELAVAIRLMGWVQAGEVLNESLVEKAGPLPTLEGITDTTEKKTPPMTPQPQQVQFPPVNPEDIMQYKRAFLNAGPVDGLLDDNKVMDSFMTSSLPYSDIWKINKLLHRSSNRSALDFREFALGMYLIRALQECLIPSVPDTFPQESFEQIPDLKQEDKVDRVSLPIPSQTYLLPSVSSSFWGPELSLRRPEASSSRMSFVGSDPSRRPWSISAEDRAEAERRFEEVDVERNGFIAGDAAARFFLTFGLPGEDLTRIWALADLNHDNRMTLDGFAIALHLITRRLEGEELPDSLPVTLLPSVPDIQKPPTIVIPKSPNPAAKSKPPPPPPPPKRNRSTSTKGLNGIVSPSSVTSSPSLPSSSIKYPQTSHSPPVPPKSPIPPRVHSRSLSNSPSLSSLNTPTSIHRPAKELLSPFEDPTHPSATSSTTGSLSESLQNSPAFSPRPPDSNVEALEEFKKETARLSLQVEGLLSQLTAQNKLRDSNEALRNENDKLKSQLRDMERTVSEVLSASDQQTAQEEYTQTIDRLTAELSNKITQSEDLERMLAVVTQDAQELRVSLRESQQALAKEKAEVEEHKQVISSQGSVISELKSRLSDMSKAMSMPTPGSSSSSSSSSANPRELRILIRDVTKENDALKSQVRDMQKSMEQMLLSTRSHARFDEAERENKRLKQHVGELEMIAAQLQSSASASSSSNSNINGSANAPSGSSAAALDSLKKENVQLKSQLSNSQREVGELRSSLNNALAEMRQKIDNLTHENNRLKMEAQAATARHGPREDNSVPPPAYDDSFVIPP</sequence>
<feature type="compositionally biased region" description="Low complexity" evidence="3">
    <location>
        <begin position="502"/>
        <end position="514"/>
    </location>
</feature>
<feature type="region of interest" description="Disordered" evidence="3">
    <location>
        <begin position="377"/>
        <end position="535"/>
    </location>
</feature>
<dbReference type="Gene3D" id="1.10.238.10">
    <property type="entry name" value="EF-hand"/>
    <property type="match status" value="3"/>
</dbReference>
<name>A0A8H4VQP4_9AGAR</name>
<feature type="compositionally biased region" description="Pro residues" evidence="3">
    <location>
        <begin position="452"/>
        <end position="462"/>
    </location>
</feature>
<feature type="coiled-coil region" evidence="2">
    <location>
        <begin position="707"/>
        <end position="761"/>
    </location>
</feature>
<protein>
    <submittedName>
        <fullName evidence="6">Uncharacterized protein</fullName>
    </submittedName>
</protein>
<feature type="compositionally biased region" description="Low complexity" evidence="3">
    <location>
        <begin position="468"/>
        <end position="483"/>
    </location>
</feature>
<feature type="compositionally biased region" description="Basic and acidic residues" evidence="3">
    <location>
        <begin position="830"/>
        <end position="845"/>
    </location>
</feature>
<dbReference type="EMBL" id="JAACJL010000017">
    <property type="protein sequence ID" value="KAF4618808.1"/>
    <property type="molecule type" value="Genomic_DNA"/>
</dbReference>
<feature type="region of interest" description="Disordered" evidence="3">
    <location>
        <begin position="830"/>
        <end position="875"/>
    </location>
</feature>
<dbReference type="GO" id="GO:0006897">
    <property type="term" value="P:endocytosis"/>
    <property type="evidence" value="ECO:0007669"/>
    <property type="project" value="TreeGrafter"/>
</dbReference>
<keyword evidence="7" id="KW-1185">Reference proteome</keyword>
<comment type="caution">
    <text evidence="6">The sequence shown here is derived from an EMBL/GenBank/DDBJ whole genome shotgun (WGS) entry which is preliminary data.</text>
</comment>
<feature type="domain" description="EH" evidence="4">
    <location>
        <begin position="25"/>
        <end position="111"/>
    </location>
</feature>
<feature type="compositionally biased region" description="Low complexity" evidence="3">
    <location>
        <begin position="428"/>
        <end position="442"/>
    </location>
</feature>
<dbReference type="PROSITE" id="PS50031">
    <property type="entry name" value="EH"/>
    <property type="match status" value="2"/>
</dbReference>
<dbReference type="PANTHER" id="PTHR11216:SF170">
    <property type="entry name" value="DYNAMIN ASSOCIATED PROTEIN 160, ISOFORM D"/>
    <property type="match status" value="1"/>
</dbReference>
<evidence type="ECO:0000259" key="4">
    <source>
        <dbReference type="PROSITE" id="PS50031"/>
    </source>
</evidence>
<organism evidence="6 7">
    <name type="scientific">Agrocybe pediades</name>
    <dbReference type="NCBI Taxonomy" id="84607"/>
    <lineage>
        <taxon>Eukaryota</taxon>
        <taxon>Fungi</taxon>
        <taxon>Dikarya</taxon>
        <taxon>Basidiomycota</taxon>
        <taxon>Agaricomycotina</taxon>
        <taxon>Agaricomycetes</taxon>
        <taxon>Agaricomycetidae</taxon>
        <taxon>Agaricales</taxon>
        <taxon>Agaricineae</taxon>
        <taxon>Strophariaceae</taxon>
        <taxon>Agrocybe</taxon>
    </lineage>
</organism>
<dbReference type="PROSITE" id="PS00018">
    <property type="entry name" value="EF_HAND_1"/>
    <property type="match status" value="1"/>
</dbReference>
<evidence type="ECO:0000256" key="3">
    <source>
        <dbReference type="SAM" id="MobiDB-lite"/>
    </source>
</evidence>
<dbReference type="PANTHER" id="PTHR11216">
    <property type="entry name" value="EH DOMAIN"/>
    <property type="match status" value="1"/>
</dbReference>
<dbReference type="CDD" id="cd00052">
    <property type="entry name" value="EH"/>
    <property type="match status" value="1"/>
</dbReference>
<keyword evidence="1" id="KW-0106">Calcium</keyword>
<gene>
    <name evidence="6" type="ORF">D9613_010065</name>
</gene>
<feature type="compositionally biased region" description="Low complexity" evidence="3">
    <location>
        <begin position="394"/>
        <end position="403"/>
    </location>
</feature>
<dbReference type="GO" id="GO:0005886">
    <property type="term" value="C:plasma membrane"/>
    <property type="evidence" value="ECO:0007669"/>
    <property type="project" value="TreeGrafter"/>
</dbReference>
<dbReference type="InterPro" id="IPR000261">
    <property type="entry name" value="EH_dom"/>
</dbReference>
<evidence type="ECO:0000256" key="1">
    <source>
        <dbReference type="ARBA" id="ARBA00022837"/>
    </source>
</evidence>
<dbReference type="InterPro" id="IPR018247">
    <property type="entry name" value="EF_Hand_1_Ca_BS"/>
</dbReference>
<dbReference type="InterPro" id="IPR011992">
    <property type="entry name" value="EF-hand-dom_pair"/>
</dbReference>
<feature type="compositionally biased region" description="Low complexity" evidence="3">
    <location>
        <begin position="9"/>
        <end position="25"/>
    </location>
</feature>
<feature type="region of interest" description="Disordered" evidence="3">
    <location>
        <begin position="769"/>
        <end position="792"/>
    </location>
</feature>
<dbReference type="AlphaFoldDB" id="A0A8H4VQP4"/>
<feature type="region of interest" description="Disordered" evidence="3">
    <location>
        <begin position="672"/>
        <end position="700"/>
    </location>
</feature>
<reference evidence="6 7" key="1">
    <citation type="submission" date="2019-12" db="EMBL/GenBank/DDBJ databases">
        <authorList>
            <person name="Floudas D."/>
            <person name="Bentzer J."/>
            <person name="Ahren D."/>
            <person name="Johansson T."/>
            <person name="Persson P."/>
            <person name="Tunlid A."/>
        </authorList>
    </citation>
    <scope>NUCLEOTIDE SEQUENCE [LARGE SCALE GENOMIC DNA]</scope>
    <source>
        <strain evidence="6 7">CBS 102.39</strain>
    </source>
</reference>
<accession>A0A8H4VQP4</accession>
<dbReference type="Pfam" id="PF12763">
    <property type="entry name" value="EH"/>
    <property type="match status" value="3"/>
</dbReference>
<feature type="domain" description="EH" evidence="4">
    <location>
        <begin position="296"/>
        <end position="385"/>
    </location>
</feature>
<evidence type="ECO:0000259" key="5">
    <source>
        <dbReference type="PROSITE" id="PS50222"/>
    </source>
</evidence>
<dbReference type="SMART" id="SM00027">
    <property type="entry name" value="EH"/>
    <property type="match status" value="3"/>
</dbReference>
<dbReference type="GO" id="GO:0016197">
    <property type="term" value="P:endosomal transport"/>
    <property type="evidence" value="ECO:0007669"/>
    <property type="project" value="TreeGrafter"/>
</dbReference>
<dbReference type="GO" id="GO:0005509">
    <property type="term" value="F:calcium ion binding"/>
    <property type="evidence" value="ECO:0007669"/>
    <property type="project" value="InterPro"/>
</dbReference>